<dbReference type="InterPro" id="IPR000891">
    <property type="entry name" value="PYR_CT"/>
</dbReference>
<dbReference type="CDD" id="cd07940">
    <property type="entry name" value="DRE_TIM_IPMS"/>
    <property type="match status" value="1"/>
</dbReference>
<reference evidence="11 12" key="1">
    <citation type="journal article" date="2014" name="Nat. Commun.">
        <title>Klebsormidium flaccidum genome reveals primary factors for plant terrestrial adaptation.</title>
        <authorList>
            <person name="Hori K."/>
            <person name="Maruyama F."/>
            <person name="Fujisawa T."/>
            <person name="Togashi T."/>
            <person name="Yamamoto N."/>
            <person name="Seo M."/>
            <person name="Sato S."/>
            <person name="Yamada T."/>
            <person name="Mori H."/>
            <person name="Tajima N."/>
            <person name="Moriyama T."/>
            <person name="Ikeuchi M."/>
            <person name="Watanabe M."/>
            <person name="Wada H."/>
            <person name="Kobayashi K."/>
            <person name="Saito M."/>
            <person name="Masuda T."/>
            <person name="Sasaki-Sekimoto Y."/>
            <person name="Mashiguchi K."/>
            <person name="Awai K."/>
            <person name="Shimojima M."/>
            <person name="Masuda S."/>
            <person name="Iwai M."/>
            <person name="Nobusawa T."/>
            <person name="Narise T."/>
            <person name="Kondo S."/>
            <person name="Saito H."/>
            <person name="Sato R."/>
            <person name="Murakawa M."/>
            <person name="Ihara Y."/>
            <person name="Oshima-Yamada Y."/>
            <person name="Ohtaka K."/>
            <person name="Satoh M."/>
            <person name="Sonobe K."/>
            <person name="Ishii M."/>
            <person name="Ohtani R."/>
            <person name="Kanamori-Sato M."/>
            <person name="Honoki R."/>
            <person name="Miyazaki D."/>
            <person name="Mochizuki H."/>
            <person name="Umetsu J."/>
            <person name="Higashi K."/>
            <person name="Shibata D."/>
            <person name="Kamiya Y."/>
            <person name="Sato N."/>
            <person name="Nakamura Y."/>
            <person name="Tabata S."/>
            <person name="Ida S."/>
            <person name="Kurokawa K."/>
            <person name="Ohta H."/>
        </authorList>
    </citation>
    <scope>NUCLEOTIDE SEQUENCE [LARGE SCALE GENOMIC DNA]</scope>
    <source>
        <strain evidence="11 12">NIES-2285</strain>
    </source>
</reference>
<dbReference type="Gene3D" id="3.20.20.70">
    <property type="entry name" value="Aldolase class I"/>
    <property type="match status" value="1"/>
</dbReference>
<gene>
    <name evidence="11" type="ORF">KFL_002720030</name>
</gene>
<dbReference type="InterPro" id="IPR050073">
    <property type="entry name" value="2-IPM_HCS-like"/>
</dbReference>
<evidence type="ECO:0000313" key="11">
    <source>
        <dbReference type="EMBL" id="GAQ86129.1"/>
    </source>
</evidence>
<evidence type="ECO:0000256" key="6">
    <source>
        <dbReference type="ARBA" id="ARBA00022605"/>
    </source>
</evidence>
<dbReference type="SUPFAM" id="SSF51569">
    <property type="entry name" value="Aldolase"/>
    <property type="match status" value="1"/>
</dbReference>
<dbReference type="PROSITE" id="PS50991">
    <property type="entry name" value="PYR_CT"/>
    <property type="match status" value="1"/>
</dbReference>
<evidence type="ECO:0000256" key="3">
    <source>
        <dbReference type="ARBA" id="ARBA00009396"/>
    </source>
</evidence>
<name>A0A1Y1I9N1_KLENI</name>
<dbReference type="GO" id="GO:0046872">
    <property type="term" value="F:metal ion binding"/>
    <property type="evidence" value="ECO:0007669"/>
    <property type="project" value="UniProtKB-KW"/>
</dbReference>
<evidence type="ECO:0000256" key="5">
    <source>
        <dbReference type="ARBA" id="ARBA00022430"/>
    </source>
</evidence>
<keyword evidence="7" id="KW-0808">Transferase</keyword>
<comment type="similarity">
    <text evidence="3">Belongs to the alpha-IPM synthase/homocitrate synthase family. LeuA type 1 subfamily.</text>
</comment>
<evidence type="ECO:0000313" key="12">
    <source>
        <dbReference type="Proteomes" id="UP000054558"/>
    </source>
</evidence>
<dbReference type="Gene3D" id="1.10.238.260">
    <property type="match status" value="1"/>
</dbReference>
<comment type="catalytic activity">
    <reaction evidence="1">
        <text>3-methyl-2-oxobutanoate + acetyl-CoA + H2O = (2S)-2-isopropylmalate + CoA + H(+)</text>
        <dbReference type="Rhea" id="RHEA:21524"/>
        <dbReference type="ChEBI" id="CHEBI:1178"/>
        <dbReference type="ChEBI" id="CHEBI:11851"/>
        <dbReference type="ChEBI" id="CHEBI:15377"/>
        <dbReference type="ChEBI" id="CHEBI:15378"/>
        <dbReference type="ChEBI" id="CHEBI:57287"/>
        <dbReference type="ChEBI" id="CHEBI:57288"/>
        <dbReference type="EC" id="2.3.3.13"/>
    </reaction>
</comment>
<dbReference type="PANTHER" id="PTHR10277:SF9">
    <property type="entry name" value="2-ISOPROPYLMALATE SYNTHASE 1, CHLOROPLASTIC-RELATED"/>
    <property type="match status" value="1"/>
</dbReference>
<dbReference type="GO" id="GO:0019761">
    <property type="term" value="P:glucosinolate biosynthetic process"/>
    <property type="evidence" value="ECO:0007669"/>
    <property type="project" value="UniProtKB-ARBA"/>
</dbReference>
<dbReference type="Pfam" id="PF08502">
    <property type="entry name" value="LeuA_dimer"/>
    <property type="match status" value="1"/>
</dbReference>
<dbReference type="AlphaFoldDB" id="A0A1Y1I9N1"/>
<evidence type="ECO:0000256" key="4">
    <source>
        <dbReference type="ARBA" id="ARBA00012973"/>
    </source>
</evidence>
<keyword evidence="5" id="KW-0432">Leucine biosynthesis</keyword>
<dbReference type="Proteomes" id="UP000054558">
    <property type="component" value="Unassembled WGS sequence"/>
</dbReference>
<dbReference type="EMBL" id="DF237221">
    <property type="protein sequence ID" value="GAQ86129.1"/>
    <property type="molecule type" value="Genomic_DNA"/>
</dbReference>
<proteinExistence type="inferred from homology"/>
<dbReference type="SUPFAM" id="SSF110921">
    <property type="entry name" value="2-isopropylmalate synthase LeuA, allosteric (dimerisation) domain"/>
    <property type="match status" value="1"/>
</dbReference>
<evidence type="ECO:0000259" key="10">
    <source>
        <dbReference type="PROSITE" id="PS50991"/>
    </source>
</evidence>
<organism evidence="11 12">
    <name type="scientific">Klebsormidium nitens</name>
    <name type="common">Green alga</name>
    <name type="synonym">Ulothrix nitens</name>
    <dbReference type="NCBI Taxonomy" id="105231"/>
    <lineage>
        <taxon>Eukaryota</taxon>
        <taxon>Viridiplantae</taxon>
        <taxon>Streptophyta</taxon>
        <taxon>Klebsormidiophyceae</taxon>
        <taxon>Klebsormidiales</taxon>
        <taxon>Klebsormidiaceae</taxon>
        <taxon>Klebsormidium</taxon>
    </lineage>
</organism>
<dbReference type="HAMAP" id="MF_01025">
    <property type="entry name" value="LeuA_type1"/>
    <property type="match status" value="1"/>
</dbReference>
<dbReference type="GO" id="GO:0010177">
    <property type="term" value="F:methylthioalkylmalate synthase activity"/>
    <property type="evidence" value="ECO:0007669"/>
    <property type="project" value="UniProtKB-ARBA"/>
</dbReference>
<dbReference type="SMART" id="SM00917">
    <property type="entry name" value="LeuA_dimer"/>
    <property type="match status" value="1"/>
</dbReference>
<dbReference type="NCBIfam" id="NF002086">
    <property type="entry name" value="PRK00915.1-3"/>
    <property type="match status" value="1"/>
</dbReference>
<evidence type="ECO:0000256" key="9">
    <source>
        <dbReference type="ARBA" id="ARBA00023304"/>
    </source>
</evidence>
<keyword evidence="12" id="KW-1185">Reference proteome</keyword>
<dbReference type="Pfam" id="PF22617">
    <property type="entry name" value="HCS_D2"/>
    <property type="match status" value="1"/>
</dbReference>
<dbReference type="Gene3D" id="3.30.160.270">
    <property type="match status" value="1"/>
</dbReference>
<dbReference type="STRING" id="105231.A0A1Y1I9N1"/>
<dbReference type="InterPro" id="IPR054691">
    <property type="entry name" value="LeuA/HCS_post-cat"/>
</dbReference>
<dbReference type="InterPro" id="IPR013785">
    <property type="entry name" value="Aldolase_TIM"/>
</dbReference>
<dbReference type="InterPro" id="IPR005671">
    <property type="entry name" value="LeuA_bact_synth"/>
</dbReference>
<dbReference type="EC" id="2.3.3.13" evidence="4"/>
<accession>A0A1Y1I9N1</accession>
<dbReference type="InterPro" id="IPR002034">
    <property type="entry name" value="AIPM/Hcit_synth_CS"/>
</dbReference>
<evidence type="ECO:0000256" key="1">
    <source>
        <dbReference type="ARBA" id="ARBA00000064"/>
    </source>
</evidence>
<keyword evidence="6" id="KW-0028">Amino-acid biosynthesis</keyword>
<dbReference type="UniPathway" id="UPA00048">
    <property type="reaction ID" value="UER00070"/>
</dbReference>
<dbReference type="InterPro" id="IPR013709">
    <property type="entry name" value="2-isopropylmalate_synth_dimer"/>
</dbReference>
<dbReference type="Pfam" id="PF00682">
    <property type="entry name" value="HMGL-like"/>
    <property type="match status" value="1"/>
</dbReference>
<dbReference type="OrthoDB" id="2015253at2759"/>
<evidence type="ECO:0000256" key="8">
    <source>
        <dbReference type="ARBA" id="ARBA00022723"/>
    </source>
</evidence>
<keyword evidence="9" id="KW-0100">Branched-chain amino acid biosynthesis</keyword>
<dbReference type="GO" id="GO:0003852">
    <property type="term" value="F:2-isopropylmalate synthase activity"/>
    <property type="evidence" value="ECO:0000318"/>
    <property type="project" value="GO_Central"/>
</dbReference>
<protein>
    <recommendedName>
        <fullName evidence="4">2-isopropylmalate synthase</fullName>
        <ecNumber evidence="4">2.3.3.13</ecNumber>
    </recommendedName>
</protein>
<keyword evidence="8" id="KW-0479">Metal-binding</keyword>
<feature type="domain" description="Pyruvate carboxyltransferase" evidence="10">
    <location>
        <begin position="117"/>
        <end position="390"/>
    </location>
</feature>
<dbReference type="PANTHER" id="PTHR10277">
    <property type="entry name" value="HOMOCITRATE SYNTHASE-RELATED"/>
    <property type="match status" value="1"/>
</dbReference>
<evidence type="ECO:0000256" key="2">
    <source>
        <dbReference type="ARBA" id="ARBA00004689"/>
    </source>
</evidence>
<dbReference type="PROSITE" id="PS00815">
    <property type="entry name" value="AIPM_HOMOCIT_SYNTH_1"/>
    <property type="match status" value="1"/>
</dbReference>
<dbReference type="InterPro" id="IPR036230">
    <property type="entry name" value="LeuA_allosteric_dom_sf"/>
</dbReference>
<comment type="pathway">
    <text evidence="2">Amino-acid biosynthesis; L-leucine biosynthesis; L-leucine from 3-methyl-2-oxobutanoate: step 1/4.</text>
</comment>
<dbReference type="FunFam" id="1.10.238.260:FF:000001">
    <property type="entry name" value="2-isopropylmalate synthase"/>
    <property type="match status" value="1"/>
</dbReference>
<dbReference type="NCBIfam" id="TIGR00973">
    <property type="entry name" value="leuA_bact"/>
    <property type="match status" value="1"/>
</dbReference>
<dbReference type="OMA" id="NTMRMLV"/>
<sequence>MASRAAAAARVQIPVNGIVSKEVQQQHFVAQQIGAPVGFFERGPAKSERRVSNREALARHLSSSSANPLADVRNRVFIRCPHRGRQLARAEASGNGAAQTTRRPEYIPNRIDDPNYVRIFDTTLRDGEQSPGATMTSKEKLDVARQLARLGVDIIEAGFPRASPDDLEAVRSIAKEVGNAVDETGYVPVICGLARCNKQDIDAAWEGVRHAKRPRIHVFIATSEIHLEYKLKKTRDEVVQIAREMVGYCKSLGCNDIEFSPEDAGRSDPDYVCRVLGEVIKAGATTLNIPDTVGYTIPKEFGELIAYLRKNTEGAENVIFSTHCQNDLGLATGNTLAGAVAGARQLEVTINGIGERAGNTSLEEVVMAIRCRGNNLFDGLYTGVNIKQIAVASRMVTDYTGIMVQPHKAIVGANAFAHESGIHQDGMLKNKGTYEIMSPEDIGLVRADAAGLVMGKHSGRAALKARLQKLGYELEPKDLEDVFERFKGLADKKKTITDGDLEALISDEVFQPTHVYSLVDLQVVTGTMGLPTATLKMSGPGGQMHIGSAVGSGPVDASYKAVDSIVKIPVELVEYSVNAVSEGIDSVATTRVVIRSENEAGSSQIHSQTGAEVHRSFSGNGASEDIVVSSVRAYISALNKLIGFGYESAPREKQAAQKVVAS</sequence>
<dbReference type="FunFam" id="3.20.20.70:FF:000010">
    <property type="entry name" value="2-isopropylmalate synthase"/>
    <property type="match status" value="1"/>
</dbReference>
<dbReference type="GO" id="GO:0009098">
    <property type="term" value="P:L-leucine biosynthetic process"/>
    <property type="evidence" value="ECO:0000318"/>
    <property type="project" value="GO_Central"/>
</dbReference>
<evidence type="ECO:0000256" key="7">
    <source>
        <dbReference type="ARBA" id="ARBA00022679"/>
    </source>
</evidence>